<dbReference type="PROSITE" id="PS00211">
    <property type="entry name" value="ABC_TRANSPORTER_1"/>
    <property type="match status" value="1"/>
</dbReference>
<name>A0AAN7TS81_9MYCE</name>
<evidence type="ECO:0000256" key="6">
    <source>
        <dbReference type="ARBA" id="ARBA00022989"/>
    </source>
</evidence>
<feature type="region of interest" description="Disordered" evidence="8">
    <location>
        <begin position="1"/>
        <end position="20"/>
    </location>
</feature>
<keyword evidence="2" id="KW-0813">Transport</keyword>
<evidence type="ECO:0000256" key="9">
    <source>
        <dbReference type="SAM" id="Phobius"/>
    </source>
</evidence>
<keyword evidence="3 9" id="KW-0812">Transmembrane</keyword>
<dbReference type="GO" id="GO:0016020">
    <property type="term" value="C:membrane"/>
    <property type="evidence" value="ECO:0007669"/>
    <property type="project" value="UniProtKB-SubCell"/>
</dbReference>
<protein>
    <recommendedName>
        <fullName evidence="10">ABC transporter domain-containing protein</fullName>
    </recommendedName>
</protein>
<dbReference type="Proteomes" id="UP001344447">
    <property type="component" value="Unassembled WGS sequence"/>
</dbReference>
<keyword evidence="6 9" id="KW-1133">Transmembrane helix</keyword>
<keyword evidence="7 9" id="KW-0472">Membrane</keyword>
<dbReference type="PROSITE" id="PS50893">
    <property type="entry name" value="ABC_TRANSPORTER_2"/>
    <property type="match status" value="2"/>
</dbReference>
<evidence type="ECO:0000313" key="12">
    <source>
        <dbReference type="Proteomes" id="UP001344447"/>
    </source>
</evidence>
<organism evidence="11 12">
    <name type="scientific">Dictyostelium firmibasis</name>
    <dbReference type="NCBI Taxonomy" id="79012"/>
    <lineage>
        <taxon>Eukaryota</taxon>
        <taxon>Amoebozoa</taxon>
        <taxon>Evosea</taxon>
        <taxon>Eumycetozoa</taxon>
        <taxon>Dictyostelia</taxon>
        <taxon>Dictyosteliales</taxon>
        <taxon>Dictyosteliaceae</taxon>
        <taxon>Dictyostelium</taxon>
    </lineage>
</organism>
<keyword evidence="4" id="KW-0547">Nucleotide-binding</keyword>
<dbReference type="SMART" id="SM00382">
    <property type="entry name" value="AAA"/>
    <property type="match status" value="2"/>
</dbReference>
<dbReference type="InterPro" id="IPR017871">
    <property type="entry name" value="ABC_transporter-like_CS"/>
</dbReference>
<keyword evidence="12" id="KW-1185">Reference proteome</keyword>
<dbReference type="CDD" id="cd03232">
    <property type="entry name" value="ABCG_PDR_domain2"/>
    <property type="match status" value="1"/>
</dbReference>
<feature type="domain" description="ABC transporter" evidence="10">
    <location>
        <begin position="745"/>
        <end position="997"/>
    </location>
</feature>
<dbReference type="InterPro" id="IPR013525">
    <property type="entry name" value="ABC2_TM"/>
</dbReference>
<evidence type="ECO:0000256" key="8">
    <source>
        <dbReference type="SAM" id="MobiDB-lite"/>
    </source>
</evidence>
<reference evidence="11 12" key="1">
    <citation type="submission" date="2023-11" db="EMBL/GenBank/DDBJ databases">
        <title>Dfirmibasis_genome.</title>
        <authorList>
            <person name="Edelbroek B."/>
            <person name="Kjellin J."/>
            <person name="Jerlstrom-Hultqvist J."/>
            <person name="Soderbom F."/>
        </authorList>
    </citation>
    <scope>NUCLEOTIDE SEQUENCE [LARGE SCALE GENOMIC DNA]</scope>
    <source>
        <strain evidence="11 12">TNS-C-14</strain>
    </source>
</reference>
<evidence type="ECO:0000256" key="1">
    <source>
        <dbReference type="ARBA" id="ARBA00004141"/>
    </source>
</evidence>
<feature type="transmembrane region" description="Helical" evidence="9">
    <location>
        <begin position="688"/>
        <end position="709"/>
    </location>
</feature>
<feature type="transmembrane region" description="Helical" evidence="9">
    <location>
        <begin position="1156"/>
        <end position="1181"/>
    </location>
</feature>
<evidence type="ECO:0000256" key="7">
    <source>
        <dbReference type="ARBA" id="ARBA00023136"/>
    </source>
</evidence>
<evidence type="ECO:0000313" key="11">
    <source>
        <dbReference type="EMBL" id="KAK5578429.1"/>
    </source>
</evidence>
<dbReference type="InterPro" id="IPR034001">
    <property type="entry name" value="ABCG_PDR_1"/>
</dbReference>
<feature type="transmembrane region" description="Helical" evidence="9">
    <location>
        <begin position="437"/>
        <end position="460"/>
    </location>
</feature>
<proteinExistence type="predicted"/>
<feature type="transmembrane region" description="Helical" evidence="9">
    <location>
        <begin position="1116"/>
        <end position="1135"/>
    </location>
</feature>
<dbReference type="Pfam" id="PF01061">
    <property type="entry name" value="ABC2_membrane"/>
    <property type="match status" value="2"/>
</dbReference>
<dbReference type="GO" id="GO:0016887">
    <property type="term" value="F:ATP hydrolysis activity"/>
    <property type="evidence" value="ECO:0007669"/>
    <property type="project" value="InterPro"/>
</dbReference>
<gene>
    <name evidence="11" type="ORF">RB653_008100</name>
</gene>
<keyword evidence="5" id="KW-0067">ATP-binding</keyword>
<dbReference type="InterPro" id="IPR003439">
    <property type="entry name" value="ABC_transporter-like_ATP-bd"/>
</dbReference>
<dbReference type="GO" id="GO:0140359">
    <property type="term" value="F:ABC-type transporter activity"/>
    <property type="evidence" value="ECO:0007669"/>
    <property type="project" value="InterPro"/>
</dbReference>
<dbReference type="InterPro" id="IPR003593">
    <property type="entry name" value="AAA+_ATPase"/>
</dbReference>
<evidence type="ECO:0000256" key="5">
    <source>
        <dbReference type="ARBA" id="ARBA00022840"/>
    </source>
</evidence>
<evidence type="ECO:0000256" key="3">
    <source>
        <dbReference type="ARBA" id="ARBA00022692"/>
    </source>
</evidence>
<feature type="transmembrane region" description="Helical" evidence="9">
    <location>
        <begin position="1201"/>
        <end position="1220"/>
    </location>
</feature>
<feature type="transmembrane region" description="Helical" evidence="9">
    <location>
        <begin position="1326"/>
        <end position="1347"/>
    </location>
</feature>
<dbReference type="InterPro" id="IPR034003">
    <property type="entry name" value="ABCG_PDR_2"/>
</dbReference>
<dbReference type="Gene3D" id="3.40.50.300">
    <property type="entry name" value="P-loop containing nucleotide triphosphate hydrolases"/>
    <property type="match status" value="2"/>
</dbReference>
<feature type="domain" description="ABC transporter" evidence="10">
    <location>
        <begin position="63"/>
        <end position="317"/>
    </location>
</feature>
<comment type="subcellular location">
    <subcellularLocation>
        <location evidence="1">Membrane</location>
        <topology evidence="1">Multi-pass membrane protein</topology>
    </subcellularLocation>
</comment>
<evidence type="ECO:0000259" key="10">
    <source>
        <dbReference type="PROSITE" id="PS50893"/>
    </source>
</evidence>
<feature type="transmembrane region" description="Helical" evidence="9">
    <location>
        <begin position="512"/>
        <end position="538"/>
    </location>
</feature>
<feature type="transmembrane region" description="Helical" evidence="9">
    <location>
        <begin position="1227"/>
        <end position="1249"/>
    </location>
</feature>
<dbReference type="Pfam" id="PF00005">
    <property type="entry name" value="ABC_tran"/>
    <property type="match status" value="2"/>
</dbReference>
<feature type="transmembrane region" description="Helical" evidence="9">
    <location>
        <begin position="577"/>
        <end position="597"/>
    </location>
</feature>
<dbReference type="GO" id="GO:0005524">
    <property type="term" value="F:ATP binding"/>
    <property type="evidence" value="ECO:0007669"/>
    <property type="project" value="UniProtKB-KW"/>
</dbReference>
<feature type="transmembrane region" description="Helical" evidence="9">
    <location>
        <begin position="472"/>
        <end position="491"/>
    </location>
</feature>
<dbReference type="SUPFAM" id="SSF52540">
    <property type="entry name" value="P-loop containing nucleoside triphosphate hydrolases"/>
    <property type="match status" value="2"/>
</dbReference>
<feature type="transmembrane region" description="Helical" evidence="9">
    <location>
        <begin position="544"/>
        <end position="565"/>
    </location>
</feature>
<feature type="transmembrane region" description="Helical" evidence="9">
    <location>
        <begin position="1085"/>
        <end position="1104"/>
    </location>
</feature>
<accession>A0AAN7TS81</accession>
<dbReference type="PANTHER" id="PTHR19241">
    <property type="entry name" value="ATP-BINDING CASSETTE TRANSPORTER"/>
    <property type="match status" value="1"/>
</dbReference>
<evidence type="ECO:0000256" key="2">
    <source>
        <dbReference type="ARBA" id="ARBA00022448"/>
    </source>
</evidence>
<dbReference type="GO" id="GO:0030587">
    <property type="term" value="P:sorocarp development"/>
    <property type="evidence" value="ECO:0007669"/>
    <property type="project" value="UniProtKB-ARBA"/>
</dbReference>
<evidence type="ECO:0000256" key="4">
    <source>
        <dbReference type="ARBA" id="ARBA00022741"/>
    </source>
</evidence>
<dbReference type="EMBL" id="JAVFKY010000003">
    <property type="protein sequence ID" value="KAK5578429.1"/>
    <property type="molecule type" value="Genomic_DNA"/>
</dbReference>
<dbReference type="CDD" id="cd03233">
    <property type="entry name" value="ABCG_PDR_domain1"/>
    <property type="match status" value="1"/>
</dbReference>
<sequence>MEDNNIELEEKSSQNNNNYSINNNDIIYQNPTASGSNIEIDINYDLSNHIKQHINQDKTGTFVSANNISYYIPRSIKRGENEELKKLYLLNNISFTMKPGRMILLMGIPGAGKSLLLKVLGNRLGKGEIEGELKFNNHKVDDATHQRDTIFVSQDDRHIALLTVRETLEFSAKCNMGENISQEQQSERVDLVMDQLGLSHTSNTIIGNQFFRGISGGQKRRVTIANEFTKSSPNLILMDEPSTGLDSATSYNVVSKVKTIAKEGKASVMISLLQPSVELTNLFDDVLILGEGGNLIYFGELNNLLPYFSSIGLAPLPNQPLAEFMQEVSVEPSKYMITEKIEYQSGADQDTNKNNNDKYKKLGGEEKLDLVKLFKDSELHQKTLESIQELIPSDVKVSDHSIKKLETGDDGKSSMRYELKHLLARHIKVMKIMKMQYAVRFFQAIFMGCVIGSLFVNMGFTQADARNRFGLVYFAMVLHIWTTIGSVEEFFTLRGIFDDQKDSKYYRDFPYFLSLVITKIPISLIEAILFSSCCYWIAGFQARVDNFLVFILGMALTNLIAQGIFQVTSAFTSAQLLASLICPAIVVLFMIMSGYMISRLQIPGWWIWLNALSPLRYIIDMVSSNELYGLKFHCSANEFIPPLSHPLLNKTYDEGGYEGNQLCQYSTGSDFLQQFGFSDNSYMRWVDIAIILGFATTFFIIFFVGIKYIRFENKKPPRQIRLKKKKEKKEKKDKEVKHKWNGCYMTFQNLNYVVPSLKDNKETGKKEKVALELLKDVNGYIVPGMCALMGPSGAGKSTLMDVLAKRKNVGTITGDIRINGELVKDMNITRFTGYVEQQDILSANLTIREAIEFSANCRLPSSYLEKDRVKLIDEILSVLSLTKMQNTTIGPNPTLGISLANRKKVSIGIELASDPHLIFLDEPTSGLDSAAALKVMNCVKKIAESGRTVVCTIHQPSQEIFEKFDQLLLLDKGKVIYFGDTGDNSSTVVQHFTSAGYQYEVGRNPADFILEIAEHPPSTGQTASDYFKSSVHYSNSIERLESKTIVPEGVVVPKYKGKYSAPASAQLHSLVKRGWLNHIRRPQTILLRFLRSFIPALVIGTLFLRLSNDQTGARNRVALIFLGFLFGGMASIGKVPTIVEDRSVYYRESSAGTYPAHLYIIASVITDLPMMVLTAFSYWIPMFFLTGLSLGDHGWKFFFSLSVYLLVIMCYDSLATLFALTLPTIPIAILVSGVGLNFLGLFGGFFIPINNIPRGWIWMHYLVFSKYGLETLSITELKNEEFYCTDSQQFKIDIVGRNVTKEYCPIQTGDTMLLQYGMNDAYGRQFYNLIILGGYFCAYTFLGYLALRFINHMKR</sequence>
<comment type="caution">
    <text evidence="11">The sequence shown here is derived from an EMBL/GenBank/DDBJ whole genome shotgun (WGS) entry which is preliminary data.</text>
</comment>
<dbReference type="InterPro" id="IPR027417">
    <property type="entry name" value="P-loop_NTPase"/>
</dbReference>